<evidence type="ECO:0000313" key="2">
    <source>
        <dbReference type="EMBL" id="GCD32384.1"/>
    </source>
</evidence>
<dbReference type="EMBL" id="BHZC01000001">
    <property type="protein sequence ID" value="GCD32384.1"/>
    <property type="molecule type" value="Genomic_DNA"/>
</dbReference>
<feature type="transmembrane region" description="Helical" evidence="1">
    <location>
        <begin position="111"/>
        <end position="129"/>
    </location>
</feature>
<evidence type="ECO:0000313" key="3">
    <source>
        <dbReference type="Proteomes" id="UP000287830"/>
    </source>
</evidence>
<keyword evidence="1" id="KW-0472">Membrane</keyword>
<protein>
    <recommendedName>
        <fullName evidence="4">Transmembrane protein</fullName>
    </recommendedName>
</protein>
<organism evidence="2 3">
    <name type="scientific">Streptomyces chrestomyceticus JCM 4735</name>
    <dbReference type="NCBI Taxonomy" id="1306181"/>
    <lineage>
        <taxon>Bacteria</taxon>
        <taxon>Bacillati</taxon>
        <taxon>Actinomycetota</taxon>
        <taxon>Actinomycetes</taxon>
        <taxon>Kitasatosporales</taxon>
        <taxon>Streptomycetaceae</taxon>
        <taxon>Streptomyces</taxon>
    </lineage>
</organism>
<gene>
    <name evidence="2" type="ORF">OEIGOIKO_00096</name>
</gene>
<proteinExistence type="predicted"/>
<sequence>MYAPHFSENVWWVIAIVLTVLFLAVWLPMLPTPGSRYQVAAIPLVGVVFLMSMGKLRGHDIEQLLSMYSTGLLAFTIGVIGRRADLRIAVKQGEDPMGTPGSKAGPANKRLTVQMSVGIIVAFTLWAWLNWG</sequence>
<feature type="transmembrane region" description="Helical" evidence="1">
    <location>
        <begin position="65"/>
        <end position="81"/>
    </location>
</feature>
<keyword evidence="1" id="KW-1133">Transmembrane helix</keyword>
<dbReference type="AlphaFoldDB" id="A0A7U9KN96"/>
<evidence type="ECO:0008006" key="4">
    <source>
        <dbReference type="Google" id="ProtNLM"/>
    </source>
</evidence>
<dbReference type="GeneID" id="95619203"/>
<keyword evidence="1" id="KW-0812">Transmembrane</keyword>
<comment type="caution">
    <text evidence="2">The sequence shown here is derived from an EMBL/GenBank/DDBJ whole genome shotgun (WGS) entry which is preliminary data.</text>
</comment>
<dbReference type="Proteomes" id="UP000287830">
    <property type="component" value="Unassembled WGS sequence"/>
</dbReference>
<feature type="transmembrane region" description="Helical" evidence="1">
    <location>
        <begin position="37"/>
        <end position="53"/>
    </location>
</feature>
<feature type="transmembrane region" description="Helical" evidence="1">
    <location>
        <begin position="12"/>
        <end position="30"/>
    </location>
</feature>
<name>A0A7U9KN96_9ACTN</name>
<dbReference type="OrthoDB" id="4308950at2"/>
<evidence type="ECO:0000256" key="1">
    <source>
        <dbReference type="SAM" id="Phobius"/>
    </source>
</evidence>
<dbReference type="RefSeq" id="WP_125042855.1">
    <property type="nucleotide sequence ID" value="NZ_BHZC01000001.1"/>
</dbReference>
<accession>A0A7U9KN96</accession>
<reference evidence="2 3" key="1">
    <citation type="submission" date="2018-11" db="EMBL/GenBank/DDBJ databases">
        <title>Whole genome sequence of Streptomyces chrestomyceticus NBRC 13444(T).</title>
        <authorList>
            <person name="Komaki H."/>
            <person name="Tamura T."/>
        </authorList>
    </citation>
    <scope>NUCLEOTIDE SEQUENCE [LARGE SCALE GENOMIC DNA]</scope>
    <source>
        <strain evidence="2 3">NBRC 13444</strain>
    </source>
</reference>